<comment type="caution">
    <text evidence="2">The sequence shown here is derived from an EMBL/GenBank/DDBJ whole genome shotgun (WGS) entry which is preliminary data.</text>
</comment>
<proteinExistence type="predicted"/>
<organism evidence="2 3">
    <name type="scientific">Actibacterium naphthalenivorans</name>
    <dbReference type="NCBI Taxonomy" id="1614693"/>
    <lineage>
        <taxon>Bacteria</taxon>
        <taxon>Pseudomonadati</taxon>
        <taxon>Pseudomonadota</taxon>
        <taxon>Alphaproteobacteria</taxon>
        <taxon>Rhodobacterales</taxon>
        <taxon>Roseobacteraceae</taxon>
        <taxon>Actibacterium</taxon>
    </lineage>
</organism>
<dbReference type="EMBL" id="JACIEQ010000001">
    <property type="protein sequence ID" value="MBB4020788.1"/>
    <property type="molecule type" value="Genomic_DNA"/>
</dbReference>
<evidence type="ECO:0000256" key="1">
    <source>
        <dbReference type="SAM" id="Phobius"/>
    </source>
</evidence>
<keyword evidence="1" id="KW-0812">Transmembrane</keyword>
<sequence>MTALSQFERLESSGLWREGPQAQRRDVIVSFGDASLVISDTRERALAHWSLAAVTRLNPGAMPALFGPGTDAEEILEIEDEVMIGAISKVTAAIEKRRPRPGRLRLIMLGSSLALVIGLLVFWMPGALRRHTVAVVPPTVRAEIGQGLLSRIARVSGAPCHTTAGDRALARLRARLLGPGPGVLVVLPGGVRQAAHLPGGLILLNRAIVEDFDDADIPAGFILAEAERAARQDPLDLMLRNVGTRATFHLLTTGALPVEALNGYAETVLTRPPASLTDAALLARFAAAEVPSTPYAYALDVSGETVLGLIEADPLRGRAYKPVLSDADWIRLQGICGG</sequence>
<dbReference type="RefSeq" id="WP_054538162.1">
    <property type="nucleotide sequence ID" value="NZ_JACIEQ010000001.1"/>
</dbReference>
<gene>
    <name evidence="2" type="ORF">GGR17_000579</name>
</gene>
<feature type="transmembrane region" description="Helical" evidence="1">
    <location>
        <begin position="106"/>
        <end position="124"/>
    </location>
</feature>
<keyword evidence="1" id="KW-0472">Membrane</keyword>
<evidence type="ECO:0000313" key="2">
    <source>
        <dbReference type="EMBL" id="MBB4020788.1"/>
    </source>
</evidence>
<name>A0A840CB46_9RHOB</name>
<evidence type="ECO:0000313" key="3">
    <source>
        <dbReference type="Proteomes" id="UP000585681"/>
    </source>
</evidence>
<accession>A0A840CB46</accession>
<keyword evidence="1" id="KW-1133">Transmembrane helix</keyword>
<dbReference type="AlphaFoldDB" id="A0A840CB46"/>
<dbReference type="Proteomes" id="UP000585681">
    <property type="component" value="Unassembled WGS sequence"/>
</dbReference>
<protein>
    <submittedName>
        <fullName evidence="2">Uncharacterized protein</fullName>
    </submittedName>
</protein>
<keyword evidence="3" id="KW-1185">Reference proteome</keyword>
<reference evidence="2" key="1">
    <citation type="submission" date="2020-08" db="EMBL/GenBank/DDBJ databases">
        <title>Genomic Encyclopedia of Type Strains, Phase IV (KMG-IV): sequencing the most valuable type-strain genomes for metagenomic binning, comparative biology and taxonomic classification.</title>
        <authorList>
            <person name="Goeker M."/>
        </authorList>
    </citation>
    <scope>NUCLEOTIDE SEQUENCE [LARGE SCALE GENOMIC DNA]</scope>
    <source>
        <strain evidence="2">DSM 105040</strain>
    </source>
</reference>